<dbReference type="OrthoDB" id="2014905at2759"/>
<accession>A0A388LQY3</accession>
<organism evidence="2 3">
    <name type="scientific">Chara braunii</name>
    <name type="common">Braun's stonewort</name>
    <dbReference type="NCBI Taxonomy" id="69332"/>
    <lineage>
        <taxon>Eukaryota</taxon>
        <taxon>Viridiplantae</taxon>
        <taxon>Streptophyta</taxon>
        <taxon>Charophyceae</taxon>
        <taxon>Charales</taxon>
        <taxon>Characeae</taxon>
        <taxon>Chara</taxon>
    </lineage>
</organism>
<proteinExistence type="predicted"/>
<keyword evidence="3" id="KW-1185">Reference proteome</keyword>
<name>A0A388LQY3_CHABU</name>
<evidence type="ECO:0000313" key="2">
    <source>
        <dbReference type="EMBL" id="GBG84679.1"/>
    </source>
</evidence>
<evidence type="ECO:0000313" key="3">
    <source>
        <dbReference type="Proteomes" id="UP000265515"/>
    </source>
</evidence>
<feature type="compositionally biased region" description="Pro residues" evidence="1">
    <location>
        <begin position="53"/>
        <end position="65"/>
    </location>
</feature>
<comment type="caution">
    <text evidence="2">The sequence shown here is derived from an EMBL/GenBank/DDBJ whole genome shotgun (WGS) entry which is preliminary data.</text>
</comment>
<dbReference type="EMBL" id="BFEA01000486">
    <property type="protein sequence ID" value="GBG84679.1"/>
    <property type="molecule type" value="Genomic_DNA"/>
</dbReference>
<dbReference type="Proteomes" id="UP000265515">
    <property type="component" value="Unassembled WGS sequence"/>
</dbReference>
<sequence>MSMAGRPRGAAQGVGMFITANGGGAVPPRAGQEVDKQSVDITFIAVSSAVIPPVNPPPPAGPQPGRPSSSLDVMSVQKTSGKKGWKAQKSIKAAPVVIKCKGCGRIKLPQFYCCGAPKLKSIEG</sequence>
<dbReference type="AlphaFoldDB" id="A0A388LQY3"/>
<feature type="region of interest" description="Disordered" evidence="1">
    <location>
        <begin position="51"/>
        <end position="87"/>
    </location>
</feature>
<reference evidence="2 3" key="1">
    <citation type="journal article" date="2018" name="Cell">
        <title>The Chara Genome: Secondary Complexity and Implications for Plant Terrestrialization.</title>
        <authorList>
            <person name="Nishiyama T."/>
            <person name="Sakayama H."/>
            <person name="Vries J.D."/>
            <person name="Buschmann H."/>
            <person name="Saint-Marcoux D."/>
            <person name="Ullrich K.K."/>
            <person name="Haas F.B."/>
            <person name="Vanderstraeten L."/>
            <person name="Becker D."/>
            <person name="Lang D."/>
            <person name="Vosolsobe S."/>
            <person name="Rombauts S."/>
            <person name="Wilhelmsson P.K.I."/>
            <person name="Janitza P."/>
            <person name="Kern R."/>
            <person name="Heyl A."/>
            <person name="Rumpler F."/>
            <person name="Villalobos L.I.A.C."/>
            <person name="Clay J.M."/>
            <person name="Skokan R."/>
            <person name="Toyoda A."/>
            <person name="Suzuki Y."/>
            <person name="Kagoshima H."/>
            <person name="Schijlen E."/>
            <person name="Tajeshwar N."/>
            <person name="Catarino B."/>
            <person name="Hetherington A.J."/>
            <person name="Saltykova A."/>
            <person name="Bonnot C."/>
            <person name="Breuninger H."/>
            <person name="Symeonidi A."/>
            <person name="Radhakrishnan G.V."/>
            <person name="Van Nieuwerburgh F."/>
            <person name="Deforce D."/>
            <person name="Chang C."/>
            <person name="Karol K.G."/>
            <person name="Hedrich R."/>
            <person name="Ulvskov P."/>
            <person name="Glockner G."/>
            <person name="Delwiche C.F."/>
            <person name="Petrasek J."/>
            <person name="Van de Peer Y."/>
            <person name="Friml J."/>
            <person name="Beilby M."/>
            <person name="Dolan L."/>
            <person name="Kohara Y."/>
            <person name="Sugano S."/>
            <person name="Fujiyama A."/>
            <person name="Delaux P.-M."/>
            <person name="Quint M."/>
            <person name="TheiBen G."/>
            <person name="Hagemann M."/>
            <person name="Harholt J."/>
            <person name="Dunand C."/>
            <person name="Zachgo S."/>
            <person name="Langdale J."/>
            <person name="Maumus F."/>
            <person name="Straeten D.V.D."/>
            <person name="Gould S.B."/>
            <person name="Rensing S.A."/>
        </authorList>
    </citation>
    <scope>NUCLEOTIDE SEQUENCE [LARGE SCALE GENOMIC DNA]</scope>
    <source>
        <strain evidence="2 3">S276</strain>
    </source>
</reference>
<gene>
    <name evidence="2" type="ORF">CBR_g39054</name>
</gene>
<evidence type="ECO:0000256" key="1">
    <source>
        <dbReference type="SAM" id="MobiDB-lite"/>
    </source>
</evidence>
<protein>
    <submittedName>
        <fullName evidence="2">Uncharacterized protein</fullName>
    </submittedName>
</protein>
<dbReference type="Gramene" id="GBG84679">
    <property type="protein sequence ID" value="GBG84679"/>
    <property type="gene ID" value="CBR_g39054"/>
</dbReference>